<evidence type="ECO:0000313" key="1">
    <source>
        <dbReference type="EMBL" id="CRL29498.1"/>
    </source>
</evidence>
<dbReference type="AlphaFoldDB" id="A0A0G4PTM4"/>
<evidence type="ECO:0000313" key="2">
    <source>
        <dbReference type="Proteomes" id="UP000053732"/>
    </source>
</evidence>
<keyword evidence="2" id="KW-1185">Reference proteome</keyword>
<dbReference type="STRING" id="1429867.A0A0G4PTM4"/>
<reference evidence="1 2" key="1">
    <citation type="journal article" date="2014" name="Nat. Commun.">
        <title>Multiple recent horizontal transfers of a large genomic region in cheese making fungi.</title>
        <authorList>
            <person name="Cheeseman K."/>
            <person name="Ropars J."/>
            <person name="Renault P."/>
            <person name="Dupont J."/>
            <person name="Gouzy J."/>
            <person name="Branca A."/>
            <person name="Abraham A.L."/>
            <person name="Ceppi M."/>
            <person name="Conseiller E."/>
            <person name="Debuchy R."/>
            <person name="Malagnac F."/>
            <person name="Goarin A."/>
            <person name="Silar P."/>
            <person name="Lacoste S."/>
            <person name="Sallet E."/>
            <person name="Bensimon A."/>
            <person name="Giraud T."/>
            <person name="Brygoo Y."/>
        </authorList>
    </citation>
    <scope>NUCLEOTIDE SEQUENCE [LARGE SCALE GENOMIC DNA]</scope>
    <source>
        <strain evidence="2">FM 013</strain>
    </source>
</reference>
<organism evidence="1 2">
    <name type="scientific">Penicillium camemberti (strain FM 013)</name>
    <dbReference type="NCBI Taxonomy" id="1429867"/>
    <lineage>
        <taxon>Eukaryota</taxon>
        <taxon>Fungi</taxon>
        <taxon>Dikarya</taxon>
        <taxon>Ascomycota</taxon>
        <taxon>Pezizomycotina</taxon>
        <taxon>Eurotiomycetes</taxon>
        <taxon>Eurotiomycetidae</taxon>
        <taxon>Eurotiales</taxon>
        <taxon>Aspergillaceae</taxon>
        <taxon>Penicillium</taxon>
    </lineage>
</organism>
<proteinExistence type="predicted"/>
<name>A0A0G4PTM4_PENC3</name>
<dbReference type="Proteomes" id="UP000053732">
    <property type="component" value="Unassembled WGS sequence"/>
</dbReference>
<accession>A0A0G4PTM4</accession>
<protein>
    <submittedName>
        <fullName evidence="1">Str. FM013</fullName>
    </submittedName>
</protein>
<gene>
    <name evidence="1" type="ORF">PCAMFM013_S036g000082</name>
</gene>
<dbReference type="EMBL" id="HG793169">
    <property type="protein sequence ID" value="CRL29498.1"/>
    <property type="molecule type" value="Genomic_DNA"/>
</dbReference>
<sequence length="111" mass="12407">MIATRSNDDLSPFRLAHISIPEFPTELTNYLSVLNLSGSIAFGRGEDLTSIRLSKSLESLFSTAIPCVREGPPLTWTTIILFAPLYGPVAVDDWRIQCRFVRRGPQTPSLW</sequence>